<feature type="non-terminal residue" evidence="1">
    <location>
        <position position="1"/>
    </location>
</feature>
<comment type="caution">
    <text evidence="1">The sequence shown here is derived from an EMBL/GenBank/DDBJ whole genome shotgun (WGS) entry which is preliminary data.</text>
</comment>
<name>X0RXS5_9ZZZZ</name>
<reference evidence="1" key="1">
    <citation type="journal article" date="2014" name="Front. Microbiol.">
        <title>High frequency of phylogenetically diverse reductive dehalogenase-homologous genes in deep subseafloor sedimentary metagenomes.</title>
        <authorList>
            <person name="Kawai M."/>
            <person name="Futagami T."/>
            <person name="Toyoda A."/>
            <person name="Takaki Y."/>
            <person name="Nishi S."/>
            <person name="Hori S."/>
            <person name="Arai W."/>
            <person name="Tsubouchi T."/>
            <person name="Morono Y."/>
            <person name="Uchiyama I."/>
            <person name="Ito T."/>
            <person name="Fujiyama A."/>
            <person name="Inagaki F."/>
            <person name="Takami H."/>
        </authorList>
    </citation>
    <scope>NUCLEOTIDE SEQUENCE</scope>
    <source>
        <strain evidence="1">Expedition CK06-06</strain>
    </source>
</reference>
<protein>
    <submittedName>
        <fullName evidence="1">Uncharacterized protein</fullName>
    </submittedName>
</protein>
<proteinExistence type="predicted"/>
<dbReference type="AlphaFoldDB" id="X0RXS5"/>
<accession>X0RXS5</accession>
<organism evidence="1">
    <name type="scientific">marine sediment metagenome</name>
    <dbReference type="NCBI Taxonomy" id="412755"/>
    <lineage>
        <taxon>unclassified sequences</taxon>
        <taxon>metagenomes</taxon>
        <taxon>ecological metagenomes</taxon>
    </lineage>
</organism>
<sequence length="41" mass="4859">TCHLLRISPSYQYDNFIFDPENIKIAEDILSEHMTNIYTVI</sequence>
<gene>
    <name evidence="1" type="ORF">S01H1_07353</name>
</gene>
<evidence type="ECO:0000313" key="1">
    <source>
        <dbReference type="EMBL" id="GAF68522.1"/>
    </source>
</evidence>
<dbReference type="EMBL" id="BARS01003795">
    <property type="protein sequence ID" value="GAF68522.1"/>
    <property type="molecule type" value="Genomic_DNA"/>
</dbReference>